<dbReference type="GO" id="GO:0003700">
    <property type="term" value="F:DNA-binding transcription factor activity"/>
    <property type="evidence" value="ECO:0007669"/>
    <property type="project" value="TreeGrafter"/>
</dbReference>
<gene>
    <name evidence="6" type="ORF">SAMN04489860_0373</name>
</gene>
<keyword evidence="3" id="KW-0804">Transcription</keyword>
<accession>A0A1H1MYD7</accession>
<dbReference type="PROSITE" id="PS50977">
    <property type="entry name" value="HTH_TETR_2"/>
    <property type="match status" value="1"/>
</dbReference>
<dbReference type="AlphaFoldDB" id="A0A1H1MYD7"/>
<feature type="domain" description="HTH tetR-type" evidence="5">
    <location>
        <begin position="14"/>
        <end position="74"/>
    </location>
</feature>
<evidence type="ECO:0000256" key="3">
    <source>
        <dbReference type="ARBA" id="ARBA00023163"/>
    </source>
</evidence>
<dbReference type="Proteomes" id="UP000185663">
    <property type="component" value="Chromosome I"/>
</dbReference>
<dbReference type="InterPro" id="IPR050109">
    <property type="entry name" value="HTH-type_TetR-like_transc_reg"/>
</dbReference>
<dbReference type="InterPro" id="IPR001647">
    <property type="entry name" value="HTH_TetR"/>
</dbReference>
<dbReference type="STRING" id="545619.SAMN04489860_0373"/>
<organism evidence="6 7">
    <name type="scientific">Paraoerskovia marina</name>
    <dbReference type="NCBI Taxonomy" id="545619"/>
    <lineage>
        <taxon>Bacteria</taxon>
        <taxon>Bacillati</taxon>
        <taxon>Actinomycetota</taxon>
        <taxon>Actinomycetes</taxon>
        <taxon>Micrococcales</taxon>
        <taxon>Cellulomonadaceae</taxon>
        <taxon>Paraoerskovia</taxon>
    </lineage>
</organism>
<protein>
    <submittedName>
        <fullName evidence="6">Regulatory protein, tetR family</fullName>
    </submittedName>
</protein>
<evidence type="ECO:0000256" key="2">
    <source>
        <dbReference type="ARBA" id="ARBA00023125"/>
    </source>
</evidence>
<name>A0A1H1MYD7_9CELL</name>
<proteinExistence type="predicted"/>
<dbReference type="SUPFAM" id="SSF46689">
    <property type="entry name" value="Homeodomain-like"/>
    <property type="match status" value="1"/>
</dbReference>
<dbReference type="eggNOG" id="COG1309">
    <property type="taxonomic scope" value="Bacteria"/>
</dbReference>
<dbReference type="PANTHER" id="PTHR30055">
    <property type="entry name" value="HTH-TYPE TRANSCRIPTIONAL REGULATOR RUTR"/>
    <property type="match status" value="1"/>
</dbReference>
<keyword evidence="7" id="KW-1185">Reference proteome</keyword>
<keyword evidence="1" id="KW-0805">Transcription regulation</keyword>
<dbReference type="InterPro" id="IPR009057">
    <property type="entry name" value="Homeodomain-like_sf"/>
</dbReference>
<keyword evidence="2 4" id="KW-0238">DNA-binding</keyword>
<evidence type="ECO:0000256" key="4">
    <source>
        <dbReference type="PROSITE-ProRule" id="PRU00335"/>
    </source>
</evidence>
<sequence length="223" mass="23896">MTEPSIDRRAAAKARTRHAIVDAASTLMDRTQGVDFSVDELAAEADVARRTVFNHFDSLDDVVAAVGSGGFARILDALRDEPVVPGEDVAADLAAAIRRADLIDPLVSLSRGFGLVRTVDENVDRTCMLNATHPEIPQRPAMLLLRSLAEVSELLVAELSERHPGSDAIAVELSVSRQVSELVVLHKYWLAATGAADDQASAETWSDLLSRLDTPTVASATTD</sequence>
<reference evidence="7" key="1">
    <citation type="submission" date="2016-10" db="EMBL/GenBank/DDBJ databases">
        <authorList>
            <person name="Varghese N."/>
            <person name="Submissions S."/>
        </authorList>
    </citation>
    <scope>NUCLEOTIDE SEQUENCE [LARGE SCALE GENOMIC DNA]</scope>
    <source>
        <strain evidence="7">DSM 22126</strain>
    </source>
</reference>
<dbReference type="GO" id="GO:0000976">
    <property type="term" value="F:transcription cis-regulatory region binding"/>
    <property type="evidence" value="ECO:0007669"/>
    <property type="project" value="TreeGrafter"/>
</dbReference>
<dbReference type="PANTHER" id="PTHR30055:SF234">
    <property type="entry name" value="HTH-TYPE TRANSCRIPTIONAL REGULATOR BETI"/>
    <property type="match status" value="1"/>
</dbReference>
<feature type="DNA-binding region" description="H-T-H motif" evidence="4">
    <location>
        <begin position="37"/>
        <end position="56"/>
    </location>
</feature>
<dbReference type="Gene3D" id="1.10.357.10">
    <property type="entry name" value="Tetracycline Repressor, domain 2"/>
    <property type="match status" value="1"/>
</dbReference>
<dbReference type="EMBL" id="LT629776">
    <property type="protein sequence ID" value="SDR91608.1"/>
    <property type="molecule type" value="Genomic_DNA"/>
</dbReference>
<evidence type="ECO:0000259" key="5">
    <source>
        <dbReference type="PROSITE" id="PS50977"/>
    </source>
</evidence>
<dbReference type="RefSeq" id="WP_083371372.1">
    <property type="nucleotide sequence ID" value="NZ_LT629776.1"/>
</dbReference>
<dbReference type="OrthoDB" id="8688418at2"/>
<evidence type="ECO:0000313" key="6">
    <source>
        <dbReference type="EMBL" id="SDR91608.1"/>
    </source>
</evidence>
<evidence type="ECO:0000313" key="7">
    <source>
        <dbReference type="Proteomes" id="UP000185663"/>
    </source>
</evidence>
<dbReference type="Pfam" id="PF00440">
    <property type="entry name" value="TetR_N"/>
    <property type="match status" value="1"/>
</dbReference>
<evidence type="ECO:0000256" key="1">
    <source>
        <dbReference type="ARBA" id="ARBA00023015"/>
    </source>
</evidence>